<evidence type="ECO:0000256" key="1">
    <source>
        <dbReference type="SAM" id="MobiDB-lite"/>
    </source>
</evidence>
<evidence type="ECO:0000313" key="3">
    <source>
        <dbReference type="Proteomes" id="UP000007796"/>
    </source>
</evidence>
<sequence length="154" mass="16996">MYNSIQVGTVIAFVDRTGSGLSCQIPSEAILGIWSVVEINLGIVCGTAMRLKPFIVTYLPKLNLLSKRSTGRSYVPWKDTLTKADKGQHSYQLHSIQQGSREPVSKSPQGHNIHVHEETNVQVENMGQSQSQSQNRSRSLSRSQSVDDSSVELV</sequence>
<dbReference type="AlphaFoldDB" id="F0XUB0"/>
<dbReference type="STRING" id="655863.F0XUB0"/>
<dbReference type="Proteomes" id="UP000007796">
    <property type="component" value="Unassembled WGS sequence"/>
</dbReference>
<reference evidence="2 3" key="1">
    <citation type="journal article" date="2011" name="Proc. Natl. Acad. Sci. U.S.A.">
        <title>Genome and transcriptome analyses of the mountain pine beetle-fungal symbiont Grosmannia clavigera, a lodgepole pine pathogen.</title>
        <authorList>
            <person name="DiGuistini S."/>
            <person name="Wang Y."/>
            <person name="Liao N.Y."/>
            <person name="Taylor G."/>
            <person name="Tanguay P."/>
            <person name="Feau N."/>
            <person name="Henrissat B."/>
            <person name="Chan S.K."/>
            <person name="Hesse-Orce U."/>
            <person name="Alamouti S.M."/>
            <person name="Tsui C.K.M."/>
            <person name="Docking R.T."/>
            <person name="Levasseur A."/>
            <person name="Haridas S."/>
            <person name="Robertson G."/>
            <person name="Birol I."/>
            <person name="Holt R.A."/>
            <person name="Marra M.A."/>
            <person name="Hamelin R.C."/>
            <person name="Hirst M."/>
            <person name="Jones S.J.M."/>
            <person name="Bohlmann J."/>
            <person name="Breuil C."/>
        </authorList>
    </citation>
    <scope>NUCLEOTIDE SEQUENCE [LARGE SCALE GENOMIC DNA]</scope>
    <source>
        <strain evidence="3">kw1407 / UAMH 11150</strain>
    </source>
</reference>
<accession>F0XUB0</accession>
<organism evidence="3">
    <name type="scientific">Grosmannia clavigera (strain kw1407 / UAMH 11150)</name>
    <name type="common">Blue stain fungus</name>
    <name type="synonym">Graphiocladiella clavigera</name>
    <dbReference type="NCBI Taxonomy" id="655863"/>
    <lineage>
        <taxon>Eukaryota</taxon>
        <taxon>Fungi</taxon>
        <taxon>Dikarya</taxon>
        <taxon>Ascomycota</taxon>
        <taxon>Pezizomycotina</taxon>
        <taxon>Sordariomycetes</taxon>
        <taxon>Sordariomycetidae</taxon>
        <taxon>Ophiostomatales</taxon>
        <taxon>Ophiostomataceae</taxon>
        <taxon>Leptographium</taxon>
    </lineage>
</organism>
<keyword evidence="3" id="KW-1185">Reference proteome</keyword>
<dbReference type="GeneID" id="25977944"/>
<gene>
    <name evidence="2" type="ORF">CMQ_4703</name>
</gene>
<dbReference type="HOGENOM" id="CLU_1704421_0_0_1"/>
<evidence type="ECO:0000313" key="2">
    <source>
        <dbReference type="EMBL" id="EFW98851.1"/>
    </source>
</evidence>
<protein>
    <submittedName>
        <fullName evidence="2">Uncharacterized protein</fullName>
    </submittedName>
</protein>
<feature type="region of interest" description="Disordered" evidence="1">
    <location>
        <begin position="85"/>
        <end position="111"/>
    </location>
</feature>
<dbReference type="RefSeq" id="XP_014168334.1">
    <property type="nucleotide sequence ID" value="XM_014312859.1"/>
</dbReference>
<dbReference type="EMBL" id="GL630006">
    <property type="protein sequence ID" value="EFW98851.1"/>
    <property type="molecule type" value="Genomic_DNA"/>
</dbReference>
<feature type="compositionally biased region" description="Polar residues" evidence="1">
    <location>
        <begin position="89"/>
        <end position="110"/>
    </location>
</feature>
<proteinExistence type="predicted"/>
<dbReference type="InParanoid" id="F0XUB0"/>
<dbReference type="OrthoDB" id="5401779at2759"/>
<dbReference type="eggNOG" id="ENOG502T2XE">
    <property type="taxonomic scope" value="Eukaryota"/>
</dbReference>
<name>F0XUB0_GROCL</name>
<feature type="compositionally biased region" description="Low complexity" evidence="1">
    <location>
        <begin position="128"/>
        <end position="148"/>
    </location>
</feature>
<feature type="region of interest" description="Disordered" evidence="1">
    <location>
        <begin position="124"/>
        <end position="154"/>
    </location>
</feature>